<dbReference type="RefSeq" id="WP_380756853.1">
    <property type="nucleotide sequence ID" value="NZ_JBHSRF010000037.1"/>
</dbReference>
<keyword evidence="2" id="KW-1133">Transmembrane helix</keyword>
<sequence length="1218" mass="131130">MSIELADPAKGLVTFAADLVHDRPVNTGDLLAAMARLEPQAWQRALLRLELSDQRIGSVEWNAAVHDLSGIRVTAQVAESARLATFLAECHGFEGCPPAILVLAAVLTPGSVAGALVVAGGVPLKEAVSIIEEAFFDGELEDLDEAVAVFHGVEDEPDFARRARARLLQRDRVIAVIAFAVAVALVVSPLALKTALICALLTGVKSHRLFLIAVLGALVGATVVSGLAASMIVAGAGLVALVARRAISAPYGRRRAFHGGYLSLLPHLQLMFELARAQRLLRLDYPEDAIAVLTRLLARAPRRALRSLRLRAADAALRAGDYQEALDLCRAAHSEGLPERTRTRLALIEGSALVEAGRTCEALPILQEASSQANGLLRADVGIRLGEALARTGDPAAALRCFHDAAERYLRGFHLVDLARALRGCAQAQPSAAADYRNAARIIALDHAVLWKRKMFQTDIPARARAGIRQYALTSLDTALATVDTDDDEEFLGWVGSVAMMFEQLGLTLQQAEALGCCAHRLEREGSYGKALVRRLAAVGALDERRYLLRSQRDRAAWASRYSTTVSGALACSIRTADPVATAMILEAARVQGLPRGSSLPARQEQRPSPPESDSVARALKGEIPLRPPPLIRVRGDTRLLGPYAGERPRALDLERMAAVAAGTGAWWWGQWSSADDRSVYWSLVPPVGVVTGGKLACDPQSELATLLKRLTRALPVRLDGEDTPGIVRRVTDGELYHPQAEAELMGRLGQLLVPEPLRAELLRRRKSGEDPLPLAIAPAVRLARVPWAALGVFTHQTRLVEVADIALAPSAALLDLIGRREAILPGPIGLAVLNPSGDLPGAGMLRRFLPASTVLLDDGTAGRPATKTNLRQALQSLDPASTVVIACHPAPASPTEPSSGALLLWHGERLTTSELLTIGEDPAPIRVPRRVVVLGCESADISGSAHGEWLTLGPALLWAGADEAVVTVHPILDDRDVEPELLPHLEAGTGLLAALSAWQRECLASWREYGREYSPALWAGHAFIGRRLVSTGDRDAFAEAPPLSMELRYLLSSCLKMARELRQPVVTTGHVVYEYLGDEFSILETHAVKEGLFTLGSGAVLKLCRRERAARSDVRDPGPSTHLLRLIATARRRAGEMGAELTMPAHLMLEILDGRYPDGKLLLRLAMPGARPSFRRAVVRNARETPHGNRVWAAEEGEARLFSEIARLSPQAKEAAP</sequence>
<keyword evidence="2" id="KW-0812">Transmembrane</keyword>
<dbReference type="InterPro" id="IPR024983">
    <property type="entry name" value="CHAT_dom"/>
</dbReference>
<protein>
    <submittedName>
        <fullName evidence="4">CHAT domain-containing protein</fullName>
    </submittedName>
</protein>
<reference evidence="5" key="1">
    <citation type="journal article" date="2019" name="Int. J. Syst. Evol. Microbiol.">
        <title>The Global Catalogue of Microorganisms (GCM) 10K type strain sequencing project: providing services to taxonomists for standard genome sequencing and annotation.</title>
        <authorList>
            <consortium name="The Broad Institute Genomics Platform"/>
            <consortium name="The Broad Institute Genome Sequencing Center for Infectious Disease"/>
            <person name="Wu L."/>
            <person name="Ma J."/>
        </authorList>
    </citation>
    <scope>NUCLEOTIDE SEQUENCE [LARGE SCALE GENOMIC DNA]</scope>
    <source>
        <strain evidence="5">JCM 30346</strain>
    </source>
</reference>
<evidence type="ECO:0000313" key="5">
    <source>
        <dbReference type="Proteomes" id="UP001596137"/>
    </source>
</evidence>
<gene>
    <name evidence="4" type="ORF">ACFP1K_23410</name>
</gene>
<feature type="region of interest" description="Disordered" evidence="1">
    <location>
        <begin position="596"/>
        <end position="615"/>
    </location>
</feature>
<accession>A0ABW1NL61</accession>
<organism evidence="4 5">
    <name type="scientific">Sphaerisporangium aureirubrum</name>
    <dbReference type="NCBI Taxonomy" id="1544736"/>
    <lineage>
        <taxon>Bacteria</taxon>
        <taxon>Bacillati</taxon>
        <taxon>Actinomycetota</taxon>
        <taxon>Actinomycetes</taxon>
        <taxon>Streptosporangiales</taxon>
        <taxon>Streptosporangiaceae</taxon>
        <taxon>Sphaerisporangium</taxon>
    </lineage>
</organism>
<proteinExistence type="predicted"/>
<dbReference type="Pfam" id="PF12770">
    <property type="entry name" value="CHAT"/>
    <property type="match status" value="1"/>
</dbReference>
<feature type="transmembrane region" description="Helical" evidence="2">
    <location>
        <begin position="173"/>
        <end position="204"/>
    </location>
</feature>
<dbReference type="Proteomes" id="UP001596137">
    <property type="component" value="Unassembled WGS sequence"/>
</dbReference>
<keyword evidence="5" id="KW-1185">Reference proteome</keyword>
<feature type="transmembrane region" description="Helical" evidence="2">
    <location>
        <begin position="210"/>
        <end position="243"/>
    </location>
</feature>
<evidence type="ECO:0000313" key="4">
    <source>
        <dbReference type="EMBL" id="MFC6084129.1"/>
    </source>
</evidence>
<name>A0ABW1NL61_9ACTN</name>
<feature type="domain" description="CHAT" evidence="3">
    <location>
        <begin position="746"/>
        <end position="1026"/>
    </location>
</feature>
<comment type="caution">
    <text evidence="4">The sequence shown here is derived from an EMBL/GenBank/DDBJ whole genome shotgun (WGS) entry which is preliminary data.</text>
</comment>
<keyword evidence="2" id="KW-0472">Membrane</keyword>
<dbReference type="SUPFAM" id="SSF48452">
    <property type="entry name" value="TPR-like"/>
    <property type="match status" value="1"/>
</dbReference>
<dbReference type="Gene3D" id="1.25.40.10">
    <property type="entry name" value="Tetratricopeptide repeat domain"/>
    <property type="match status" value="1"/>
</dbReference>
<evidence type="ECO:0000259" key="3">
    <source>
        <dbReference type="Pfam" id="PF12770"/>
    </source>
</evidence>
<dbReference type="EMBL" id="JBHSRF010000037">
    <property type="protein sequence ID" value="MFC6084129.1"/>
    <property type="molecule type" value="Genomic_DNA"/>
</dbReference>
<evidence type="ECO:0000256" key="2">
    <source>
        <dbReference type="SAM" id="Phobius"/>
    </source>
</evidence>
<dbReference type="InterPro" id="IPR011990">
    <property type="entry name" value="TPR-like_helical_dom_sf"/>
</dbReference>
<evidence type="ECO:0000256" key="1">
    <source>
        <dbReference type="SAM" id="MobiDB-lite"/>
    </source>
</evidence>